<evidence type="ECO:0000256" key="2">
    <source>
        <dbReference type="ARBA" id="ARBA00022741"/>
    </source>
</evidence>
<evidence type="ECO:0000256" key="4">
    <source>
        <dbReference type="PROSITE-ProRule" id="PRU10141"/>
    </source>
</evidence>
<dbReference type="InterPro" id="IPR050235">
    <property type="entry name" value="CK1_Ser-Thr_kinase"/>
</dbReference>
<feature type="region of interest" description="Disordered" evidence="5">
    <location>
        <begin position="100"/>
        <end position="282"/>
    </location>
</feature>
<dbReference type="OrthoDB" id="5979581at2759"/>
<accession>A0A1J4K1K3</accession>
<keyword evidence="2 4" id="KW-0547">Nucleotide-binding</keyword>
<dbReference type="PROSITE" id="PS00108">
    <property type="entry name" value="PROTEIN_KINASE_ST"/>
    <property type="match status" value="1"/>
</dbReference>
<feature type="compositionally biased region" description="Low complexity" evidence="5">
    <location>
        <begin position="218"/>
        <end position="227"/>
    </location>
</feature>
<dbReference type="PANTHER" id="PTHR11909">
    <property type="entry name" value="CASEIN KINASE-RELATED"/>
    <property type="match status" value="1"/>
</dbReference>
<feature type="compositionally biased region" description="Acidic residues" evidence="5">
    <location>
        <begin position="231"/>
        <end position="240"/>
    </location>
</feature>
<dbReference type="GO" id="GO:0004674">
    <property type="term" value="F:protein serine/threonine kinase activity"/>
    <property type="evidence" value="ECO:0007669"/>
    <property type="project" value="UniProtKB-EC"/>
</dbReference>
<proteinExistence type="predicted"/>
<dbReference type="Gene3D" id="3.30.200.20">
    <property type="entry name" value="Phosphorylase Kinase, domain 1"/>
    <property type="match status" value="1"/>
</dbReference>
<evidence type="ECO:0000313" key="7">
    <source>
        <dbReference type="EMBL" id="OHT03620.1"/>
    </source>
</evidence>
<dbReference type="VEuPathDB" id="TrichDB:TRFO_28937"/>
<dbReference type="InterPro" id="IPR017441">
    <property type="entry name" value="Protein_kinase_ATP_BS"/>
</dbReference>
<dbReference type="InterPro" id="IPR000719">
    <property type="entry name" value="Prot_kinase_dom"/>
</dbReference>
<dbReference type="PROSITE" id="PS50011">
    <property type="entry name" value="PROTEIN_KINASE_DOM"/>
    <property type="match status" value="1"/>
</dbReference>
<dbReference type="Proteomes" id="UP000179807">
    <property type="component" value="Unassembled WGS sequence"/>
</dbReference>
<dbReference type="Gene3D" id="1.10.510.10">
    <property type="entry name" value="Transferase(Phosphotransferase) domain 1"/>
    <property type="match status" value="1"/>
</dbReference>
<keyword evidence="8" id="KW-1185">Reference proteome</keyword>
<sequence length="546" mass="62960">MSEEKKKAKTFPVNTIIDGYRIIDVLGVGGYGEVYKVIDDSTYTIYALKTELYRPNVRGLNHEIQIIQKLDSGCFPKIIQTGIFETELVNEKIVIVAKENPNANQPSGTTSSANGNGNNPPSDSSANKKIQNRIPLPSFGKSPWKGEKNDTPKLHNLVNTNNEDNEKDEDIESVANEENQTKPKTQENNDTNDNTVDRLSKNNTTNGNNDNSQEIYPNKNENQNQNQRENDTDEGDTEENEEKHQQDKTQDTQQDVKQKANKEEISTNDNKNANNQTENKKTERVLRFQRQAKIDPPEYKFIKSNSIDTLSKSFSNSRKKYQYLLMKIYPPSIYDVIKAHKNVMDKTAVFHIALKMLKCIHVLHDSGFIHLDIKPANFMMNSDEEYPIVLIDFGMAMPITSEGCKSVNFVGTKRYASVNSHMKKPLGPADDLVSWFFVIMELFHNSLPWKNMKDKEEVRESKENDIDTLTDSSKNFMKIYEYCCNIQVNEKPDYEYIEFLLRNEMEKEEISSEFDWLKWIENEAQLVKRVSMRSRRFSLQEDCSIC</sequence>
<feature type="domain" description="Protein kinase" evidence="6">
    <location>
        <begin position="20"/>
        <end position="501"/>
    </location>
</feature>
<organism evidence="7 8">
    <name type="scientific">Tritrichomonas foetus</name>
    <dbReference type="NCBI Taxonomy" id="1144522"/>
    <lineage>
        <taxon>Eukaryota</taxon>
        <taxon>Metamonada</taxon>
        <taxon>Parabasalia</taxon>
        <taxon>Tritrichomonadida</taxon>
        <taxon>Tritrichomonadidae</taxon>
        <taxon>Tritrichomonas</taxon>
    </lineage>
</organism>
<feature type="compositionally biased region" description="Low complexity" evidence="5">
    <location>
        <begin position="106"/>
        <end position="127"/>
    </location>
</feature>
<gene>
    <name evidence="7" type="ORF">TRFO_28937</name>
</gene>
<dbReference type="GeneID" id="94841174"/>
<evidence type="ECO:0000256" key="3">
    <source>
        <dbReference type="ARBA" id="ARBA00022840"/>
    </source>
</evidence>
<evidence type="ECO:0000259" key="6">
    <source>
        <dbReference type="PROSITE" id="PS50011"/>
    </source>
</evidence>
<dbReference type="InterPro" id="IPR008271">
    <property type="entry name" value="Ser/Thr_kinase_AS"/>
</dbReference>
<feature type="compositionally biased region" description="Basic and acidic residues" evidence="5">
    <location>
        <begin position="241"/>
        <end position="265"/>
    </location>
</feature>
<feature type="compositionally biased region" description="Polar residues" evidence="5">
    <location>
        <begin position="267"/>
        <end position="277"/>
    </location>
</feature>
<dbReference type="RefSeq" id="XP_068356756.1">
    <property type="nucleotide sequence ID" value="XM_068506470.1"/>
</dbReference>
<feature type="compositionally biased region" description="Acidic residues" evidence="5">
    <location>
        <begin position="163"/>
        <end position="172"/>
    </location>
</feature>
<dbReference type="Pfam" id="PF00069">
    <property type="entry name" value="Pkinase"/>
    <property type="match status" value="1"/>
</dbReference>
<dbReference type="SUPFAM" id="SSF56112">
    <property type="entry name" value="Protein kinase-like (PK-like)"/>
    <property type="match status" value="1"/>
</dbReference>
<comment type="caution">
    <text evidence="7">The sequence shown here is derived from an EMBL/GenBank/DDBJ whole genome shotgun (WGS) entry which is preliminary data.</text>
</comment>
<reference evidence="7" key="1">
    <citation type="submission" date="2016-10" db="EMBL/GenBank/DDBJ databases">
        <authorList>
            <person name="Benchimol M."/>
            <person name="Almeida L.G."/>
            <person name="Vasconcelos A.T."/>
            <person name="Perreira-Neves A."/>
            <person name="Rosa I.A."/>
            <person name="Tasca T."/>
            <person name="Bogo M.R."/>
            <person name="de Souza W."/>
        </authorList>
    </citation>
    <scope>NUCLEOTIDE SEQUENCE [LARGE SCALE GENOMIC DNA]</scope>
    <source>
        <strain evidence="7">K</strain>
    </source>
</reference>
<feature type="compositionally biased region" description="Low complexity" evidence="5">
    <location>
        <begin position="202"/>
        <end position="211"/>
    </location>
</feature>
<evidence type="ECO:0000256" key="1">
    <source>
        <dbReference type="ARBA" id="ARBA00012513"/>
    </source>
</evidence>
<dbReference type="EC" id="2.7.11.1" evidence="1"/>
<evidence type="ECO:0000313" key="8">
    <source>
        <dbReference type="Proteomes" id="UP000179807"/>
    </source>
</evidence>
<dbReference type="SMART" id="SM00220">
    <property type="entry name" value="S_TKc"/>
    <property type="match status" value="1"/>
</dbReference>
<dbReference type="InterPro" id="IPR011009">
    <property type="entry name" value="Kinase-like_dom_sf"/>
</dbReference>
<dbReference type="AlphaFoldDB" id="A0A1J4K1K3"/>
<feature type="binding site" evidence="4">
    <location>
        <position position="49"/>
    </location>
    <ligand>
        <name>ATP</name>
        <dbReference type="ChEBI" id="CHEBI:30616"/>
    </ligand>
</feature>
<evidence type="ECO:0000256" key="5">
    <source>
        <dbReference type="SAM" id="MobiDB-lite"/>
    </source>
</evidence>
<protein>
    <recommendedName>
        <fullName evidence="1">non-specific serine/threonine protein kinase</fullName>
        <ecNumber evidence="1">2.7.11.1</ecNumber>
    </recommendedName>
</protein>
<dbReference type="EMBL" id="MLAK01000820">
    <property type="protein sequence ID" value="OHT03620.1"/>
    <property type="molecule type" value="Genomic_DNA"/>
</dbReference>
<dbReference type="PROSITE" id="PS00107">
    <property type="entry name" value="PROTEIN_KINASE_ATP"/>
    <property type="match status" value="1"/>
</dbReference>
<keyword evidence="3 4" id="KW-0067">ATP-binding</keyword>
<name>A0A1J4K1K3_9EUKA</name>
<dbReference type="GO" id="GO:0005524">
    <property type="term" value="F:ATP binding"/>
    <property type="evidence" value="ECO:0007669"/>
    <property type="project" value="UniProtKB-UniRule"/>
</dbReference>
<feature type="compositionally biased region" description="Basic and acidic residues" evidence="5">
    <location>
        <begin position="144"/>
        <end position="153"/>
    </location>
</feature>